<dbReference type="GO" id="GO:0000160">
    <property type="term" value="P:phosphorelay signal transduction system"/>
    <property type="evidence" value="ECO:0007669"/>
    <property type="project" value="InterPro"/>
</dbReference>
<protein>
    <submittedName>
        <fullName evidence="5">Response regulator</fullName>
    </submittedName>
</protein>
<dbReference type="SMART" id="SM00448">
    <property type="entry name" value="REC"/>
    <property type="match status" value="1"/>
</dbReference>
<evidence type="ECO:0000256" key="3">
    <source>
        <dbReference type="SAM" id="MobiDB-lite"/>
    </source>
</evidence>
<dbReference type="Proteomes" id="UP000319502">
    <property type="component" value="Unassembled WGS sequence"/>
</dbReference>
<name>A0A557R0S2_9RHOO</name>
<feature type="compositionally biased region" description="Polar residues" evidence="3">
    <location>
        <begin position="150"/>
        <end position="162"/>
    </location>
</feature>
<keyword evidence="6" id="KW-1185">Reference proteome</keyword>
<dbReference type="PANTHER" id="PTHR44591:SF3">
    <property type="entry name" value="RESPONSE REGULATORY DOMAIN-CONTAINING PROTEIN"/>
    <property type="match status" value="1"/>
</dbReference>
<feature type="modified residue" description="4-aspartylphosphate" evidence="2">
    <location>
        <position position="54"/>
    </location>
</feature>
<comment type="caution">
    <text evidence="5">The sequence shown here is derived from an EMBL/GenBank/DDBJ whole genome shotgun (WGS) entry which is preliminary data.</text>
</comment>
<dbReference type="PROSITE" id="PS50110">
    <property type="entry name" value="RESPONSE_REGULATORY"/>
    <property type="match status" value="1"/>
</dbReference>
<dbReference type="Gene3D" id="3.40.50.2300">
    <property type="match status" value="1"/>
</dbReference>
<dbReference type="SUPFAM" id="SSF52172">
    <property type="entry name" value="CheY-like"/>
    <property type="match status" value="1"/>
</dbReference>
<evidence type="ECO:0000256" key="1">
    <source>
        <dbReference type="ARBA" id="ARBA00022553"/>
    </source>
</evidence>
<evidence type="ECO:0000256" key="2">
    <source>
        <dbReference type="PROSITE-ProRule" id="PRU00169"/>
    </source>
</evidence>
<dbReference type="Pfam" id="PF00072">
    <property type="entry name" value="Response_reg"/>
    <property type="match status" value="1"/>
</dbReference>
<dbReference type="OrthoDB" id="8909676at2"/>
<feature type="domain" description="Response regulatory" evidence="4">
    <location>
        <begin position="5"/>
        <end position="119"/>
    </location>
</feature>
<dbReference type="PANTHER" id="PTHR44591">
    <property type="entry name" value="STRESS RESPONSE REGULATOR PROTEIN 1"/>
    <property type="match status" value="1"/>
</dbReference>
<sequence length="162" mass="17163">MPPKRILVIDDVSVIRGFVKGALKHLDVHFGEASGAEQALVMLDSMPADVIVCDLNMPGMSGEAFVQTLRERGDQTPIMMLTVEGNRSVVAKLMQVGIQGYMLKPFKPAILAERVQELLDGTAPPVRPYTAPADAAADTDEAPPADTAAGSATQTESTDTNA</sequence>
<organism evidence="5 6">
    <name type="scientific">Denitromonas halophila</name>
    <dbReference type="NCBI Taxonomy" id="1629404"/>
    <lineage>
        <taxon>Bacteria</taxon>
        <taxon>Pseudomonadati</taxon>
        <taxon>Pseudomonadota</taxon>
        <taxon>Betaproteobacteria</taxon>
        <taxon>Rhodocyclales</taxon>
        <taxon>Zoogloeaceae</taxon>
        <taxon>Denitromonas</taxon>
    </lineage>
</organism>
<dbReference type="AlphaFoldDB" id="A0A557R0S2"/>
<feature type="region of interest" description="Disordered" evidence="3">
    <location>
        <begin position="122"/>
        <end position="162"/>
    </location>
</feature>
<reference evidence="5 6" key="1">
    <citation type="submission" date="2019-07" db="EMBL/GenBank/DDBJ databases">
        <title>The pathways for chlorine oxyanion respiration interact through the shared metabolite chlorate.</title>
        <authorList>
            <person name="Barnum T.P."/>
            <person name="Cheng Y."/>
            <person name="Hill K.A."/>
            <person name="Lucas L.N."/>
            <person name="Carlson H.K."/>
            <person name="Coates J.D."/>
        </authorList>
    </citation>
    <scope>NUCLEOTIDE SEQUENCE [LARGE SCALE GENOMIC DNA]</scope>
    <source>
        <strain evidence="5 6">SFB-3</strain>
    </source>
</reference>
<evidence type="ECO:0000313" key="6">
    <source>
        <dbReference type="Proteomes" id="UP000319502"/>
    </source>
</evidence>
<dbReference type="InterPro" id="IPR050595">
    <property type="entry name" value="Bact_response_regulator"/>
</dbReference>
<proteinExistence type="predicted"/>
<dbReference type="InterPro" id="IPR011006">
    <property type="entry name" value="CheY-like_superfamily"/>
</dbReference>
<dbReference type="RefSeq" id="WP_144308270.1">
    <property type="nucleotide sequence ID" value="NZ_VMNK01000003.1"/>
</dbReference>
<keyword evidence="1 2" id="KW-0597">Phosphoprotein</keyword>
<accession>A0A557R0S2</accession>
<dbReference type="InterPro" id="IPR001789">
    <property type="entry name" value="Sig_transdc_resp-reg_receiver"/>
</dbReference>
<evidence type="ECO:0000259" key="4">
    <source>
        <dbReference type="PROSITE" id="PS50110"/>
    </source>
</evidence>
<gene>
    <name evidence="5" type="ORF">FHP91_03540</name>
</gene>
<evidence type="ECO:0000313" key="5">
    <source>
        <dbReference type="EMBL" id="TVO58747.1"/>
    </source>
</evidence>
<dbReference type="EMBL" id="VMNK01000003">
    <property type="protein sequence ID" value="TVO58747.1"/>
    <property type="molecule type" value="Genomic_DNA"/>
</dbReference>